<dbReference type="Gene3D" id="2.60.120.260">
    <property type="entry name" value="Galactose-binding domain-like"/>
    <property type="match status" value="1"/>
</dbReference>
<evidence type="ECO:0000259" key="2">
    <source>
        <dbReference type="PROSITE" id="PS51550"/>
    </source>
</evidence>
<sequence>MILAYGIALVFTIFTEAAHSRLFPLRPNEVVLLDSRESGWECWTKNTASDIGWRQQSRPGAGYSVYGLCESSSTTERDEFWLFGPLIPLGRALSVHVQVNFMLRSCADREIVDGRGGTCRENFDVFLQQEALRSDMDVADVPHTDSFKKLATISSDQKWSSRYPSEDTAVTSWLIRFRPQIERKAVTTATKMATHSSNGWMRLAIRDQGACLMLDRIRIYYLTCPAWQVGN</sequence>
<dbReference type="SUPFAM" id="SSF49785">
    <property type="entry name" value="Galactose-binding domain-like"/>
    <property type="match status" value="1"/>
</dbReference>
<dbReference type="Pfam" id="PF01404">
    <property type="entry name" value="Ephrin_lbd"/>
    <property type="match status" value="1"/>
</dbReference>
<dbReference type="InterPro" id="IPR008979">
    <property type="entry name" value="Galactose-bd-like_sf"/>
</dbReference>
<dbReference type="PROSITE" id="PS51550">
    <property type="entry name" value="EPH_LBD"/>
    <property type="match status" value="1"/>
</dbReference>
<dbReference type="STRING" id="60517.A0A158R6N2"/>
<keyword evidence="4" id="KW-1185">Reference proteome</keyword>
<feature type="domain" description="Eph LBD" evidence="2">
    <location>
        <begin position="1"/>
        <end position="229"/>
    </location>
</feature>
<evidence type="ECO:0000256" key="1">
    <source>
        <dbReference type="SAM" id="SignalP"/>
    </source>
</evidence>
<dbReference type="InterPro" id="IPR001090">
    <property type="entry name" value="Ephrin_rcpt_lig-bd_dom"/>
</dbReference>
<proteinExistence type="predicted"/>
<dbReference type="SMART" id="SM00615">
    <property type="entry name" value="EPH_lbd"/>
    <property type="match status" value="1"/>
</dbReference>
<feature type="signal peptide" evidence="1">
    <location>
        <begin position="1"/>
        <end position="17"/>
    </location>
</feature>
<dbReference type="WBParaSite" id="TASK_0000054701-mRNA-1">
    <property type="protein sequence ID" value="TASK_0000054701-mRNA-1"/>
    <property type="gene ID" value="TASK_0000054701"/>
</dbReference>
<keyword evidence="1" id="KW-0732">Signal</keyword>
<organism evidence="5">
    <name type="scientific">Taenia asiatica</name>
    <name type="common">Asian tapeworm</name>
    <dbReference type="NCBI Taxonomy" id="60517"/>
    <lineage>
        <taxon>Eukaryota</taxon>
        <taxon>Metazoa</taxon>
        <taxon>Spiralia</taxon>
        <taxon>Lophotrochozoa</taxon>
        <taxon>Platyhelminthes</taxon>
        <taxon>Cestoda</taxon>
        <taxon>Eucestoda</taxon>
        <taxon>Cyclophyllidea</taxon>
        <taxon>Taeniidae</taxon>
        <taxon>Taenia</taxon>
    </lineage>
</organism>
<dbReference type="Proteomes" id="UP000282613">
    <property type="component" value="Unassembled WGS sequence"/>
</dbReference>
<evidence type="ECO:0000313" key="5">
    <source>
        <dbReference type="WBParaSite" id="TASK_0000054701-mRNA-1"/>
    </source>
</evidence>
<accession>A0A158R6N2</accession>
<gene>
    <name evidence="3" type="ORF">TASK_LOCUS548</name>
</gene>
<evidence type="ECO:0000313" key="4">
    <source>
        <dbReference type="Proteomes" id="UP000282613"/>
    </source>
</evidence>
<reference evidence="5" key="1">
    <citation type="submission" date="2016-04" db="UniProtKB">
        <authorList>
            <consortium name="WormBaseParasite"/>
        </authorList>
    </citation>
    <scope>IDENTIFICATION</scope>
</reference>
<name>A0A158R6N2_TAEAS</name>
<protein>
    <submittedName>
        <fullName evidence="5">Eph LBD domain-containing protein</fullName>
    </submittedName>
</protein>
<dbReference type="AlphaFoldDB" id="A0A158R6N2"/>
<dbReference type="EMBL" id="UYRS01000075">
    <property type="protein sequence ID" value="VDK21261.1"/>
    <property type="molecule type" value="Genomic_DNA"/>
</dbReference>
<evidence type="ECO:0000313" key="3">
    <source>
        <dbReference type="EMBL" id="VDK21261.1"/>
    </source>
</evidence>
<dbReference type="OrthoDB" id="4062651at2759"/>
<feature type="chain" id="PRO_5043135866" evidence="1">
    <location>
        <begin position="18"/>
        <end position="231"/>
    </location>
</feature>
<reference evidence="3 4" key="2">
    <citation type="submission" date="2018-11" db="EMBL/GenBank/DDBJ databases">
        <authorList>
            <consortium name="Pathogen Informatics"/>
        </authorList>
    </citation>
    <scope>NUCLEOTIDE SEQUENCE [LARGE SCALE GENOMIC DNA]</scope>
</reference>